<comment type="caution">
    <text evidence="2">The sequence shown here is derived from an EMBL/GenBank/DDBJ whole genome shotgun (WGS) entry which is preliminary data.</text>
</comment>
<dbReference type="Proteomes" id="UP000639772">
    <property type="component" value="Unassembled WGS sequence"/>
</dbReference>
<feature type="region of interest" description="Disordered" evidence="1">
    <location>
        <begin position="30"/>
        <end position="77"/>
    </location>
</feature>
<name>A0A835QIK8_VANPL</name>
<accession>A0A835QIK8</accession>
<sequence>MEIVYGRDGKRFEGVGEGVMVKKSFLDTNSMSLKDSHPNGSQGQVFVKKKSKGEVGSDNGFAQSLSTPKKPLLTSEE</sequence>
<gene>
    <name evidence="2" type="ORF">HPP92_015726</name>
</gene>
<proteinExistence type="predicted"/>
<evidence type="ECO:0000256" key="1">
    <source>
        <dbReference type="SAM" id="MobiDB-lite"/>
    </source>
</evidence>
<evidence type="ECO:0000313" key="3">
    <source>
        <dbReference type="Proteomes" id="UP000639772"/>
    </source>
</evidence>
<organism evidence="2 3">
    <name type="scientific">Vanilla planifolia</name>
    <name type="common">Vanilla</name>
    <dbReference type="NCBI Taxonomy" id="51239"/>
    <lineage>
        <taxon>Eukaryota</taxon>
        <taxon>Viridiplantae</taxon>
        <taxon>Streptophyta</taxon>
        <taxon>Embryophyta</taxon>
        <taxon>Tracheophyta</taxon>
        <taxon>Spermatophyta</taxon>
        <taxon>Magnoliopsida</taxon>
        <taxon>Liliopsida</taxon>
        <taxon>Asparagales</taxon>
        <taxon>Orchidaceae</taxon>
        <taxon>Vanilloideae</taxon>
        <taxon>Vanilleae</taxon>
        <taxon>Vanilla</taxon>
    </lineage>
</organism>
<protein>
    <submittedName>
        <fullName evidence="2">Uncharacterized protein</fullName>
    </submittedName>
</protein>
<reference evidence="2 3" key="1">
    <citation type="journal article" date="2020" name="Nat. Food">
        <title>A phased Vanilla planifolia genome enables genetic improvement of flavour and production.</title>
        <authorList>
            <person name="Hasing T."/>
            <person name="Tang H."/>
            <person name="Brym M."/>
            <person name="Khazi F."/>
            <person name="Huang T."/>
            <person name="Chambers A.H."/>
        </authorList>
    </citation>
    <scope>NUCLEOTIDE SEQUENCE [LARGE SCALE GENOMIC DNA]</scope>
    <source>
        <tissue evidence="2">Leaf</tissue>
    </source>
</reference>
<evidence type="ECO:0000313" key="2">
    <source>
        <dbReference type="EMBL" id="KAG0471180.1"/>
    </source>
</evidence>
<dbReference type="EMBL" id="JADCNM010000008">
    <property type="protein sequence ID" value="KAG0471180.1"/>
    <property type="molecule type" value="Genomic_DNA"/>
</dbReference>
<feature type="compositionally biased region" description="Polar residues" evidence="1">
    <location>
        <begin position="30"/>
        <end position="44"/>
    </location>
</feature>
<dbReference type="AlphaFoldDB" id="A0A835QIK8"/>